<dbReference type="Proteomes" id="UP000193926">
    <property type="component" value="Unassembled WGS sequence"/>
</dbReference>
<feature type="domain" description="Inner membrane protein YgaP-like transmembrane" evidence="2">
    <location>
        <begin position="11"/>
        <end position="73"/>
    </location>
</feature>
<protein>
    <recommendedName>
        <fullName evidence="2">Inner membrane protein YgaP-like transmembrane domain-containing protein</fullName>
    </recommendedName>
</protein>
<dbReference type="RefSeq" id="WP_085635172.1">
    <property type="nucleotide sequence ID" value="NZ_PVTN01000001.1"/>
</dbReference>
<comment type="caution">
    <text evidence="3">The sequence shown here is derived from an EMBL/GenBank/DDBJ whole genome shotgun (WGS) entry which is preliminary data.</text>
</comment>
<dbReference type="Pfam" id="PF11127">
    <property type="entry name" value="YgaP-like_TM"/>
    <property type="match status" value="1"/>
</dbReference>
<organism evidence="3 4">
    <name type="scientific">Marivita geojedonensis</name>
    <dbReference type="NCBI Taxonomy" id="1123756"/>
    <lineage>
        <taxon>Bacteria</taxon>
        <taxon>Pseudomonadati</taxon>
        <taxon>Pseudomonadota</taxon>
        <taxon>Alphaproteobacteria</taxon>
        <taxon>Rhodobacterales</taxon>
        <taxon>Roseobacteraceae</taxon>
        <taxon>Marivita</taxon>
    </lineage>
</organism>
<dbReference type="AlphaFoldDB" id="A0A1X4NRA7"/>
<dbReference type="EMBL" id="JFKC01000001">
    <property type="protein sequence ID" value="OSQ53493.1"/>
    <property type="molecule type" value="Genomic_DNA"/>
</dbReference>
<name>A0A1X4NRA7_9RHOB</name>
<accession>A0A1X4NRA7</accession>
<keyword evidence="1" id="KW-0472">Membrane</keyword>
<dbReference type="InterPro" id="IPR021309">
    <property type="entry name" value="YgaP-like_TM"/>
</dbReference>
<proteinExistence type="predicted"/>
<feature type="transmembrane region" description="Helical" evidence="1">
    <location>
        <begin position="20"/>
        <end position="37"/>
    </location>
</feature>
<feature type="transmembrane region" description="Helical" evidence="1">
    <location>
        <begin position="43"/>
        <end position="61"/>
    </location>
</feature>
<gene>
    <name evidence="3" type="ORF">MGEO_02885</name>
</gene>
<evidence type="ECO:0000259" key="2">
    <source>
        <dbReference type="Pfam" id="PF11127"/>
    </source>
</evidence>
<evidence type="ECO:0000313" key="3">
    <source>
        <dbReference type="EMBL" id="OSQ53493.1"/>
    </source>
</evidence>
<keyword evidence="1" id="KW-1133">Transmembrane helix</keyword>
<evidence type="ECO:0000313" key="4">
    <source>
        <dbReference type="Proteomes" id="UP000193926"/>
    </source>
</evidence>
<evidence type="ECO:0000256" key="1">
    <source>
        <dbReference type="SAM" id="Phobius"/>
    </source>
</evidence>
<keyword evidence="1" id="KW-0812">Transmembrane</keyword>
<dbReference type="OrthoDB" id="9804804at2"/>
<keyword evidence="4" id="KW-1185">Reference proteome</keyword>
<sequence length="73" mass="7850">MQMATGKAGRVGPLDRIIRLILALVLLGFALFCPFAQALGPVVVWISGFLGVVLFMTAFIGRCPIYQLAGMHT</sequence>
<reference evidence="3 4" key="1">
    <citation type="submission" date="2014-03" db="EMBL/GenBank/DDBJ databases">
        <title>The draft genome sequence of Marivita geojedonensis KCTC 23882.</title>
        <authorList>
            <person name="Lai Q."/>
            <person name="Shao Z."/>
        </authorList>
    </citation>
    <scope>NUCLEOTIDE SEQUENCE [LARGE SCALE GENOMIC DNA]</scope>
    <source>
        <strain evidence="3 4">DPG-138</strain>
    </source>
</reference>